<keyword evidence="3 5" id="KW-0479">Metal-binding</keyword>
<evidence type="ECO:0000313" key="7">
    <source>
        <dbReference type="Proteomes" id="UP000192923"/>
    </source>
</evidence>
<dbReference type="Proteomes" id="UP000192923">
    <property type="component" value="Unassembled WGS sequence"/>
</dbReference>
<dbReference type="Gene3D" id="1.10.490.10">
    <property type="entry name" value="Globins"/>
    <property type="match status" value="1"/>
</dbReference>
<proteinExistence type="predicted"/>
<protein>
    <submittedName>
        <fullName evidence="6">Hemoglobin</fullName>
    </submittedName>
</protein>
<reference evidence="6 7" key="1">
    <citation type="submission" date="2016-12" db="EMBL/GenBank/DDBJ databases">
        <authorList>
            <person name="Song W.-J."/>
            <person name="Kurnit D.M."/>
        </authorList>
    </citation>
    <scope>NUCLEOTIDE SEQUENCE [LARGE SCALE GENOMIC DNA]</scope>
    <source>
        <strain evidence="6 7">175</strain>
    </source>
</reference>
<dbReference type="GO" id="GO:0019825">
    <property type="term" value="F:oxygen binding"/>
    <property type="evidence" value="ECO:0007669"/>
    <property type="project" value="InterPro"/>
</dbReference>
<name>A0A1Y6D4L0_9GAMM</name>
<dbReference type="SUPFAM" id="SSF46458">
    <property type="entry name" value="Globin-like"/>
    <property type="match status" value="1"/>
</dbReference>
<dbReference type="OrthoDB" id="25954at2"/>
<evidence type="ECO:0000256" key="1">
    <source>
        <dbReference type="ARBA" id="ARBA00022448"/>
    </source>
</evidence>
<keyword evidence="1" id="KW-0813">Transport</keyword>
<keyword evidence="2 5" id="KW-0349">Heme</keyword>
<keyword evidence="7" id="KW-1185">Reference proteome</keyword>
<evidence type="ECO:0000256" key="2">
    <source>
        <dbReference type="ARBA" id="ARBA00022617"/>
    </source>
</evidence>
<dbReference type="AlphaFoldDB" id="A0A1Y6D4L0"/>
<evidence type="ECO:0000256" key="5">
    <source>
        <dbReference type="PIRSR" id="PIRSR601486-1"/>
    </source>
</evidence>
<dbReference type="STRING" id="1760988.SAMN02949497_0157"/>
<gene>
    <name evidence="6" type="ORF">SAMN02949497_0157</name>
</gene>
<dbReference type="Pfam" id="PF01152">
    <property type="entry name" value="Bac_globin"/>
    <property type="match status" value="1"/>
</dbReference>
<accession>A0A1Y6D4L0</accession>
<sequence length="135" mass="14967">MNAPVPDATEPQIAELVRRFYHSARADGELGPLFEAAIGDWDGHLRTVADFWSHVLLGTRRYQGSPYQAHTHLPLQPAHFERWLALFRQAAGETLPPAAAERVIARAEHMAESFKAGLFAFPGRKGPLLAHPVKP</sequence>
<dbReference type="GO" id="GO:0046872">
    <property type="term" value="F:metal ion binding"/>
    <property type="evidence" value="ECO:0007669"/>
    <property type="project" value="UniProtKB-KW"/>
</dbReference>
<dbReference type="InterPro" id="IPR009050">
    <property type="entry name" value="Globin-like_sf"/>
</dbReference>
<dbReference type="GO" id="GO:0020037">
    <property type="term" value="F:heme binding"/>
    <property type="evidence" value="ECO:0007669"/>
    <property type="project" value="InterPro"/>
</dbReference>
<evidence type="ECO:0000256" key="4">
    <source>
        <dbReference type="ARBA" id="ARBA00023004"/>
    </source>
</evidence>
<dbReference type="EMBL" id="FXAM01000003">
    <property type="protein sequence ID" value="SMF97587.1"/>
    <property type="molecule type" value="Genomic_DNA"/>
</dbReference>
<dbReference type="RefSeq" id="WP_085216613.1">
    <property type="nucleotide sequence ID" value="NZ_FXAM01000003.1"/>
</dbReference>
<dbReference type="CDD" id="cd08916">
    <property type="entry name" value="TrHb3_P"/>
    <property type="match status" value="1"/>
</dbReference>
<keyword evidence="4 5" id="KW-0408">Iron</keyword>
<evidence type="ECO:0000256" key="3">
    <source>
        <dbReference type="ARBA" id="ARBA00022723"/>
    </source>
</evidence>
<dbReference type="InterPro" id="IPR001486">
    <property type="entry name" value="Hemoglobin_trunc"/>
</dbReference>
<organism evidence="6 7">
    <name type="scientific">Methylomagnum ishizawai</name>
    <dbReference type="NCBI Taxonomy" id="1760988"/>
    <lineage>
        <taxon>Bacteria</taxon>
        <taxon>Pseudomonadati</taxon>
        <taxon>Pseudomonadota</taxon>
        <taxon>Gammaproteobacteria</taxon>
        <taxon>Methylococcales</taxon>
        <taxon>Methylococcaceae</taxon>
        <taxon>Methylomagnum</taxon>
    </lineage>
</organism>
<feature type="binding site" description="distal binding residue" evidence="5">
    <location>
        <position position="44"/>
    </location>
    <ligand>
        <name>heme</name>
        <dbReference type="ChEBI" id="CHEBI:30413"/>
    </ligand>
    <ligandPart>
        <name>Fe</name>
        <dbReference type="ChEBI" id="CHEBI:18248"/>
    </ligandPart>
</feature>
<dbReference type="InterPro" id="IPR012292">
    <property type="entry name" value="Globin/Proto"/>
</dbReference>
<evidence type="ECO:0000313" key="6">
    <source>
        <dbReference type="EMBL" id="SMF97587.1"/>
    </source>
</evidence>